<evidence type="ECO:0000256" key="3">
    <source>
        <dbReference type="ARBA" id="ARBA00023082"/>
    </source>
</evidence>
<accession>A0ABP8G121</accession>
<dbReference type="InterPro" id="IPR014327">
    <property type="entry name" value="RNA_pol_sigma70_bacteroid"/>
</dbReference>
<dbReference type="NCBIfam" id="TIGR02985">
    <property type="entry name" value="Sig70_bacteroi1"/>
    <property type="match status" value="1"/>
</dbReference>
<dbReference type="InterPro" id="IPR007627">
    <property type="entry name" value="RNA_pol_sigma70_r2"/>
</dbReference>
<evidence type="ECO:0000313" key="7">
    <source>
        <dbReference type="EMBL" id="GAA4315172.1"/>
    </source>
</evidence>
<dbReference type="NCBIfam" id="TIGR02937">
    <property type="entry name" value="sigma70-ECF"/>
    <property type="match status" value="1"/>
</dbReference>
<proteinExistence type="inferred from homology"/>
<evidence type="ECO:0000256" key="2">
    <source>
        <dbReference type="ARBA" id="ARBA00023015"/>
    </source>
</evidence>
<keyword evidence="2" id="KW-0805">Transcription regulation</keyword>
<dbReference type="Proteomes" id="UP001501207">
    <property type="component" value="Unassembled WGS sequence"/>
</dbReference>
<name>A0ABP8G121_9BACT</name>
<comment type="similarity">
    <text evidence="1">Belongs to the sigma-70 factor family. ECF subfamily.</text>
</comment>
<comment type="caution">
    <text evidence="7">The sequence shown here is derived from an EMBL/GenBank/DDBJ whole genome shotgun (WGS) entry which is preliminary data.</text>
</comment>
<dbReference type="Pfam" id="PF08281">
    <property type="entry name" value="Sigma70_r4_2"/>
    <property type="match status" value="1"/>
</dbReference>
<dbReference type="Gene3D" id="1.10.1740.10">
    <property type="match status" value="1"/>
</dbReference>
<dbReference type="InterPro" id="IPR014284">
    <property type="entry name" value="RNA_pol_sigma-70_dom"/>
</dbReference>
<dbReference type="SUPFAM" id="SSF88659">
    <property type="entry name" value="Sigma3 and sigma4 domains of RNA polymerase sigma factors"/>
    <property type="match status" value="1"/>
</dbReference>
<sequence>MAVDTLHEHELFRRIAQGDEGAFREIFDRYRGRLYAAALKMTRSAHLAEEIVQESFVTLWLHRLKLETVDRPSAYLFTIAQNAIYAHFRKGMLEKKMRENAGARLTQTEYAVEERLVFKERQQLLQNILRQLPLQQQLVYQLSKQEGLSRSEIADRLQVSPHTVKNHLLKAVKYIRTHFHRGMIILLLLFA</sequence>
<evidence type="ECO:0000259" key="5">
    <source>
        <dbReference type="Pfam" id="PF04542"/>
    </source>
</evidence>
<dbReference type="Pfam" id="PF04542">
    <property type="entry name" value="Sigma70_r2"/>
    <property type="match status" value="1"/>
</dbReference>
<gene>
    <name evidence="7" type="ORF">GCM10023143_26380</name>
</gene>
<feature type="domain" description="RNA polymerase sigma-70 region 2" evidence="5">
    <location>
        <begin position="27"/>
        <end position="90"/>
    </location>
</feature>
<evidence type="ECO:0000256" key="1">
    <source>
        <dbReference type="ARBA" id="ARBA00010641"/>
    </source>
</evidence>
<keyword evidence="3" id="KW-0731">Sigma factor</keyword>
<keyword evidence="4" id="KW-0804">Transcription</keyword>
<dbReference type="InterPro" id="IPR013249">
    <property type="entry name" value="RNA_pol_sigma70_r4_t2"/>
</dbReference>
<dbReference type="InterPro" id="IPR013325">
    <property type="entry name" value="RNA_pol_sigma_r2"/>
</dbReference>
<dbReference type="PANTHER" id="PTHR43133:SF46">
    <property type="entry name" value="RNA POLYMERASE SIGMA-70 FACTOR ECF SUBFAMILY"/>
    <property type="match status" value="1"/>
</dbReference>
<dbReference type="InterPro" id="IPR013324">
    <property type="entry name" value="RNA_pol_sigma_r3/r4-like"/>
</dbReference>
<reference evidence="8" key="1">
    <citation type="journal article" date="2019" name="Int. J. Syst. Evol. Microbiol.">
        <title>The Global Catalogue of Microorganisms (GCM) 10K type strain sequencing project: providing services to taxonomists for standard genome sequencing and annotation.</title>
        <authorList>
            <consortium name="The Broad Institute Genomics Platform"/>
            <consortium name="The Broad Institute Genome Sequencing Center for Infectious Disease"/>
            <person name="Wu L."/>
            <person name="Ma J."/>
        </authorList>
    </citation>
    <scope>NUCLEOTIDE SEQUENCE [LARGE SCALE GENOMIC DNA]</scope>
    <source>
        <strain evidence="8">JCM 17664</strain>
    </source>
</reference>
<dbReference type="EMBL" id="BAABFN010000006">
    <property type="protein sequence ID" value="GAA4315172.1"/>
    <property type="molecule type" value="Genomic_DNA"/>
</dbReference>
<dbReference type="RefSeq" id="WP_344980066.1">
    <property type="nucleotide sequence ID" value="NZ_BAABFN010000006.1"/>
</dbReference>
<dbReference type="PANTHER" id="PTHR43133">
    <property type="entry name" value="RNA POLYMERASE ECF-TYPE SIGMA FACTO"/>
    <property type="match status" value="1"/>
</dbReference>
<evidence type="ECO:0000313" key="8">
    <source>
        <dbReference type="Proteomes" id="UP001501207"/>
    </source>
</evidence>
<dbReference type="Gene3D" id="1.10.10.10">
    <property type="entry name" value="Winged helix-like DNA-binding domain superfamily/Winged helix DNA-binding domain"/>
    <property type="match status" value="1"/>
</dbReference>
<dbReference type="InterPro" id="IPR039425">
    <property type="entry name" value="RNA_pol_sigma-70-like"/>
</dbReference>
<organism evidence="7 8">
    <name type="scientific">Compostibacter hankyongensis</name>
    <dbReference type="NCBI Taxonomy" id="1007089"/>
    <lineage>
        <taxon>Bacteria</taxon>
        <taxon>Pseudomonadati</taxon>
        <taxon>Bacteroidota</taxon>
        <taxon>Chitinophagia</taxon>
        <taxon>Chitinophagales</taxon>
        <taxon>Chitinophagaceae</taxon>
        <taxon>Compostibacter</taxon>
    </lineage>
</organism>
<keyword evidence="8" id="KW-1185">Reference proteome</keyword>
<dbReference type="SUPFAM" id="SSF88946">
    <property type="entry name" value="Sigma2 domain of RNA polymerase sigma factors"/>
    <property type="match status" value="1"/>
</dbReference>
<evidence type="ECO:0000256" key="4">
    <source>
        <dbReference type="ARBA" id="ARBA00023163"/>
    </source>
</evidence>
<evidence type="ECO:0000259" key="6">
    <source>
        <dbReference type="Pfam" id="PF08281"/>
    </source>
</evidence>
<feature type="domain" description="RNA polymerase sigma factor 70 region 4 type 2" evidence="6">
    <location>
        <begin position="123"/>
        <end position="173"/>
    </location>
</feature>
<dbReference type="InterPro" id="IPR036388">
    <property type="entry name" value="WH-like_DNA-bd_sf"/>
</dbReference>
<protein>
    <submittedName>
        <fullName evidence="7">RNA polymerase sigma-70 factor</fullName>
    </submittedName>
</protein>